<evidence type="ECO:0000313" key="2">
    <source>
        <dbReference type="Proteomes" id="UP000582085"/>
    </source>
</evidence>
<evidence type="ECO:0000313" key="1">
    <source>
        <dbReference type="EMBL" id="MBA9079950.1"/>
    </source>
</evidence>
<proteinExistence type="predicted"/>
<gene>
    <name evidence="1" type="ORF">FHR79_000032</name>
</gene>
<dbReference type="EMBL" id="JACJIO010000001">
    <property type="protein sequence ID" value="MBA9079950.1"/>
    <property type="molecule type" value="Genomic_DNA"/>
</dbReference>
<comment type="caution">
    <text evidence="1">The sequence shown here is derived from an EMBL/GenBank/DDBJ whole genome shotgun (WGS) entry which is preliminary data.</text>
</comment>
<keyword evidence="2" id="KW-1185">Reference proteome</keyword>
<reference evidence="1 2" key="1">
    <citation type="submission" date="2020-08" db="EMBL/GenBank/DDBJ databases">
        <title>The Agave Microbiome: Exploring the role of microbial communities in plant adaptations to desert environments.</title>
        <authorList>
            <person name="Partida-Martinez L.P."/>
        </authorList>
    </citation>
    <scope>NUCLEOTIDE SEQUENCE [LARGE SCALE GENOMIC DNA]</scope>
    <source>
        <strain evidence="1 2">RAT4</strain>
    </source>
</reference>
<name>A0ABR6DWV8_9MICC</name>
<accession>A0ABR6DWV8</accession>
<dbReference type="RefSeq" id="WP_160169632.1">
    <property type="nucleotide sequence ID" value="NZ_JACJIO010000001.1"/>
</dbReference>
<protein>
    <submittedName>
        <fullName evidence="1">Uncharacterized protein</fullName>
    </submittedName>
</protein>
<organism evidence="1 2">
    <name type="scientific">Micrococcus aloeverae</name>
    <dbReference type="NCBI Taxonomy" id="1391911"/>
    <lineage>
        <taxon>Bacteria</taxon>
        <taxon>Bacillati</taxon>
        <taxon>Actinomycetota</taxon>
        <taxon>Actinomycetes</taxon>
        <taxon>Micrococcales</taxon>
        <taxon>Micrococcaceae</taxon>
        <taxon>Micrococcus</taxon>
    </lineage>
</organism>
<dbReference type="Proteomes" id="UP000582085">
    <property type="component" value="Unassembled WGS sequence"/>
</dbReference>
<sequence length="49" mass="4916">MVLPVLPALATPPLLTALDRLLAGETVPSGVEGDIQDGAAATTRAFGVE</sequence>